<proteinExistence type="predicted"/>
<dbReference type="OrthoDB" id="2410195at2759"/>
<evidence type="ECO:0000313" key="1">
    <source>
        <dbReference type="EMBL" id="KQK19217.1"/>
    </source>
</evidence>
<name>A0A0Q3L7T1_BRADI</name>
<protein>
    <submittedName>
        <fullName evidence="1 2">Uncharacterized protein</fullName>
    </submittedName>
</protein>
<dbReference type="InParanoid" id="A0A0Q3L7T1"/>
<accession>A0A0Q3L7T1</accession>
<keyword evidence="3" id="KW-1185">Reference proteome</keyword>
<gene>
    <name evidence="1" type="ORF">BRADI_1g47025v3</name>
</gene>
<dbReference type="Proteomes" id="UP000008810">
    <property type="component" value="Chromosome 1"/>
</dbReference>
<evidence type="ECO:0000313" key="3">
    <source>
        <dbReference type="Proteomes" id="UP000008810"/>
    </source>
</evidence>
<reference evidence="2" key="3">
    <citation type="submission" date="2018-08" db="UniProtKB">
        <authorList>
            <consortium name="EnsemblPlants"/>
        </authorList>
    </citation>
    <scope>IDENTIFICATION</scope>
    <source>
        <strain evidence="2">cv. Bd21</strain>
    </source>
</reference>
<dbReference type="EnsemblPlants" id="KQK19217">
    <property type="protein sequence ID" value="KQK19217"/>
    <property type="gene ID" value="BRADI_1g47025v3"/>
</dbReference>
<dbReference type="Gramene" id="KQK19217">
    <property type="protein sequence ID" value="KQK19217"/>
    <property type="gene ID" value="BRADI_1g47025v3"/>
</dbReference>
<organism evidence="1">
    <name type="scientific">Brachypodium distachyon</name>
    <name type="common">Purple false brome</name>
    <name type="synonym">Trachynia distachya</name>
    <dbReference type="NCBI Taxonomy" id="15368"/>
    <lineage>
        <taxon>Eukaryota</taxon>
        <taxon>Viridiplantae</taxon>
        <taxon>Streptophyta</taxon>
        <taxon>Embryophyta</taxon>
        <taxon>Tracheophyta</taxon>
        <taxon>Spermatophyta</taxon>
        <taxon>Magnoliopsida</taxon>
        <taxon>Liliopsida</taxon>
        <taxon>Poales</taxon>
        <taxon>Poaceae</taxon>
        <taxon>BOP clade</taxon>
        <taxon>Pooideae</taxon>
        <taxon>Stipodae</taxon>
        <taxon>Brachypodieae</taxon>
        <taxon>Brachypodium</taxon>
    </lineage>
</organism>
<dbReference type="AlphaFoldDB" id="A0A0Q3L7T1"/>
<dbReference type="EMBL" id="CM000880">
    <property type="protein sequence ID" value="KQK19217.1"/>
    <property type="molecule type" value="Genomic_DNA"/>
</dbReference>
<reference evidence="1 2" key="1">
    <citation type="journal article" date="2010" name="Nature">
        <title>Genome sequencing and analysis of the model grass Brachypodium distachyon.</title>
        <authorList>
            <consortium name="International Brachypodium Initiative"/>
        </authorList>
    </citation>
    <scope>NUCLEOTIDE SEQUENCE [LARGE SCALE GENOMIC DNA]</scope>
    <source>
        <strain evidence="1 2">Bd21</strain>
    </source>
</reference>
<sequence>MSMHREDEGSPLYPVRRLPFRYMDCLASAIKAAGCGASRRGTPPWFALSYLRNAISLGGRYRSDHVRSLRRWLSPRL</sequence>
<evidence type="ECO:0000313" key="2">
    <source>
        <dbReference type="EnsemblPlants" id="KQK19217"/>
    </source>
</evidence>
<reference evidence="1" key="2">
    <citation type="submission" date="2017-06" db="EMBL/GenBank/DDBJ databases">
        <title>WGS assembly of Brachypodium distachyon.</title>
        <authorList>
            <consortium name="The International Brachypodium Initiative"/>
            <person name="Lucas S."/>
            <person name="Harmon-Smith M."/>
            <person name="Lail K."/>
            <person name="Tice H."/>
            <person name="Grimwood J."/>
            <person name="Bruce D."/>
            <person name="Barry K."/>
            <person name="Shu S."/>
            <person name="Lindquist E."/>
            <person name="Wang M."/>
            <person name="Pitluck S."/>
            <person name="Vogel J.P."/>
            <person name="Garvin D.F."/>
            <person name="Mockler T.C."/>
            <person name="Schmutz J."/>
            <person name="Rokhsar D."/>
            <person name="Bevan M.W."/>
        </authorList>
    </citation>
    <scope>NUCLEOTIDE SEQUENCE</scope>
    <source>
        <strain evidence="1">Bd21</strain>
    </source>
</reference>